<comment type="caution">
    <text evidence="1">The sequence shown here is derived from an EMBL/GenBank/DDBJ whole genome shotgun (WGS) entry which is preliminary data.</text>
</comment>
<sequence>METNKLMLEKERFLCQLDKYFYAKGSRHDFNIIFTEKFKAQIASWFLEDNLFANNYLKIFSFEDETIDFLIAIREDLENYSKEHLTYSLDLEDDVQIVALNIIFTIK</sequence>
<proteinExistence type="predicted"/>
<protein>
    <submittedName>
        <fullName evidence="1">Uncharacterized protein</fullName>
    </submittedName>
</protein>
<dbReference type="EMBL" id="MSCN01000001">
    <property type="protein sequence ID" value="PQJ79400.1"/>
    <property type="molecule type" value="Genomic_DNA"/>
</dbReference>
<reference evidence="1 2" key="1">
    <citation type="submission" date="2016-12" db="EMBL/GenBank/DDBJ databases">
        <title>Trade-off between light-utilization and light-protection in marine flavobacteria.</title>
        <authorList>
            <person name="Kumagai Y."/>
            <person name="Yoshizawa S."/>
            <person name="Kogure K."/>
            <person name="Iwasaki W."/>
        </authorList>
    </citation>
    <scope>NUCLEOTIDE SEQUENCE [LARGE SCALE GENOMIC DNA]</scope>
    <source>
        <strain evidence="1 2">NBRC 108759</strain>
    </source>
</reference>
<dbReference type="AlphaFoldDB" id="A0A2S7WP69"/>
<dbReference type="RefSeq" id="WP_146106905.1">
    <property type="nucleotide sequence ID" value="NZ_MSCN01000001.1"/>
</dbReference>
<evidence type="ECO:0000313" key="1">
    <source>
        <dbReference type="EMBL" id="PQJ79400.1"/>
    </source>
</evidence>
<gene>
    <name evidence="1" type="ORF">BTO18_09545</name>
</gene>
<organism evidence="1 2">
    <name type="scientific">Polaribacter porphyrae</name>
    <dbReference type="NCBI Taxonomy" id="1137780"/>
    <lineage>
        <taxon>Bacteria</taxon>
        <taxon>Pseudomonadati</taxon>
        <taxon>Bacteroidota</taxon>
        <taxon>Flavobacteriia</taxon>
        <taxon>Flavobacteriales</taxon>
        <taxon>Flavobacteriaceae</taxon>
    </lineage>
</organism>
<dbReference type="Proteomes" id="UP000238882">
    <property type="component" value="Unassembled WGS sequence"/>
</dbReference>
<evidence type="ECO:0000313" key="2">
    <source>
        <dbReference type="Proteomes" id="UP000238882"/>
    </source>
</evidence>
<name>A0A2S7WP69_9FLAO</name>
<keyword evidence="2" id="KW-1185">Reference proteome</keyword>
<accession>A0A2S7WP69</accession>